<dbReference type="Gene3D" id="3.30.420.40">
    <property type="match status" value="2"/>
</dbReference>
<dbReference type="NCBIfam" id="TIGR03725">
    <property type="entry name" value="T6A_YeaZ"/>
    <property type="match status" value="1"/>
</dbReference>
<sequence>MKYSLAINTTTAELGLCLSDFREDFRCQTWNLGQELSTLMHQCLAEFIQPQPWQDFQWLAVAKGPGGFTGTRIGVVTARTLAQQLEIPLFAISTLAAVAWSAVHPTLHPIPTSAAELPQLSVTEEKNMGREKSDLAIAKRRGCAIAVQMPAQRGELFVAIYRVNSQGIEALLDDTVMTPEAWQETLSQWHHLDQKISLPPGSGASVATILQLADLEWQQGKRPHWSDALPFYGQHPVAL</sequence>
<evidence type="ECO:0000313" key="2">
    <source>
        <dbReference type="EMBL" id="XCM35172.1"/>
    </source>
</evidence>
<dbReference type="InterPro" id="IPR022496">
    <property type="entry name" value="T6A_TsaB"/>
</dbReference>
<dbReference type="AlphaFoldDB" id="A0AAU8JAC3"/>
<dbReference type="RefSeq" id="WP_054467145.1">
    <property type="nucleotide sequence ID" value="NZ_CP159837.1"/>
</dbReference>
<dbReference type="InterPro" id="IPR043129">
    <property type="entry name" value="ATPase_NBD"/>
</dbReference>
<protein>
    <submittedName>
        <fullName evidence="2">tRNA (Adenosine(37)-N6)-threonylcarbamoyltransferase complex dimerization subunit type 1 TsaB</fullName>
        <ecNumber evidence="2">2.3.1.234</ecNumber>
    </submittedName>
</protein>
<dbReference type="GO" id="GO:0002949">
    <property type="term" value="P:tRNA threonylcarbamoyladenosine modification"/>
    <property type="evidence" value="ECO:0007669"/>
    <property type="project" value="InterPro"/>
</dbReference>
<dbReference type="SUPFAM" id="SSF53067">
    <property type="entry name" value="Actin-like ATPase domain"/>
    <property type="match status" value="2"/>
</dbReference>
<dbReference type="InterPro" id="IPR000905">
    <property type="entry name" value="Gcp-like_dom"/>
</dbReference>
<reference evidence="2" key="1">
    <citation type="submission" date="2024-07" db="EMBL/GenBank/DDBJ databases">
        <authorList>
            <person name="Kim Y.J."/>
            <person name="Jeong J.Y."/>
        </authorList>
    </citation>
    <scope>NUCLEOTIDE SEQUENCE</scope>
    <source>
        <strain evidence="2">GIHE-MW2</strain>
    </source>
</reference>
<dbReference type="EMBL" id="CP159837">
    <property type="protein sequence ID" value="XCM35172.1"/>
    <property type="molecule type" value="Genomic_DNA"/>
</dbReference>
<evidence type="ECO:0000259" key="1">
    <source>
        <dbReference type="Pfam" id="PF00814"/>
    </source>
</evidence>
<dbReference type="GO" id="GO:0061711">
    <property type="term" value="F:tRNA N(6)-L-threonylcarbamoyladenine synthase activity"/>
    <property type="evidence" value="ECO:0007669"/>
    <property type="project" value="UniProtKB-EC"/>
</dbReference>
<dbReference type="EC" id="2.3.1.234" evidence="2"/>
<name>A0AAU8JAC3_9CYAN</name>
<keyword evidence="2" id="KW-0012">Acyltransferase</keyword>
<keyword evidence="2" id="KW-0808">Transferase</keyword>
<dbReference type="Pfam" id="PF00814">
    <property type="entry name" value="TsaD"/>
    <property type="match status" value="1"/>
</dbReference>
<organism evidence="2">
    <name type="scientific">Planktothricoides raciborskii GIHE-MW2</name>
    <dbReference type="NCBI Taxonomy" id="2792601"/>
    <lineage>
        <taxon>Bacteria</taxon>
        <taxon>Bacillati</taxon>
        <taxon>Cyanobacteriota</taxon>
        <taxon>Cyanophyceae</taxon>
        <taxon>Oscillatoriophycideae</taxon>
        <taxon>Oscillatoriales</taxon>
        <taxon>Oscillatoriaceae</taxon>
        <taxon>Planktothricoides</taxon>
    </lineage>
</organism>
<feature type="domain" description="Gcp-like" evidence="1">
    <location>
        <begin position="53"/>
        <end position="103"/>
    </location>
</feature>
<proteinExistence type="predicted"/>
<accession>A0AAU8JAC3</accession>
<gene>
    <name evidence="2" type="primary">tsaB</name>
    <name evidence="2" type="ORF">ABWT76_003831</name>
</gene>